<organism evidence="1 2">
    <name type="scientific">Aspergillus sclerotialis</name>
    <dbReference type="NCBI Taxonomy" id="2070753"/>
    <lineage>
        <taxon>Eukaryota</taxon>
        <taxon>Fungi</taxon>
        <taxon>Dikarya</taxon>
        <taxon>Ascomycota</taxon>
        <taxon>Pezizomycotina</taxon>
        <taxon>Eurotiomycetes</taxon>
        <taxon>Eurotiomycetidae</taxon>
        <taxon>Eurotiales</taxon>
        <taxon>Aspergillaceae</taxon>
        <taxon>Aspergillus</taxon>
        <taxon>Aspergillus subgen. Polypaecilum</taxon>
    </lineage>
</organism>
<dbReference type="InterPro" id="IPR050235">
    <property type="entry name" value="CK1_Ser-Thr_kinase"/>
</dbReference>
<reference evidence="2" key="1">
    <citation type="submission" date="2017-02" db="EMBL/GenBank/DDBJ databases">
        <authorList>
            <person name="Tafer H."/>
            <person name="Lopandic K."/>
        </authorList>
    </citation>
    <scope>NUCLEOTIDE SEQUENCE [LARGE SCALE GENOMIC DNA]</scope>
    <source>
        <strain evidence="2">CBS 366.77</strain>
    </source>
</reference>
<evidence type="ECO:0008006" key="3">
    <source>
        <dbReference type="Google" id="ProtNLM"/>
    </source>
</evidence>
<evidence type="ECO:0000313" key="2">
    <source>
        <dbReference type="Proteomes" id="UP000266188"/>
    </source>
</evidence>
<dbReference type="Proteomes" id="UP000266188">
    <property type="component" value="Unassembled WGS sequence"/>
</dbReference>
<dbReference type="EMBL" id="MVGC01000079">
    <property type="protein sequence ID" value="RJE24473.1"/>
    <property type="molecule type" value="Genomic_DNA"/>
</dbReference>
<dbReference type="STRING" id="2070753.A0A3A2ZQA2"/>
<sequence>MEAYSQCQWIGPFEVLKWPEQPGTYGYSRHHVTFEQASIKIQWFGSLAHEAHTLQAAAGGIGMPMLHWFEAIDGKEVMILDTFGPSLEELFRESGHYFSMQTLLLFAEQMLARVEFIHSRNIIHGSLDPWSFALGSSSWQSQQVLLVDFDTTAGRGSLRDDLYAIGEILAYFYGRWNSWEEYRQSIGHNIPKDTAPVINRFLHTVAGCRTIDYSSLRLIFRETFMDLATSLATGLGLRGPRAIREGFDPNLNAMSTIESGTLFHILGSKLALAGKQIAFLGDGALRQQYPQLLRRLDEILAIYIVLLSRDRLSFENERQAMRAYHIPNRLWRDLRWFLSSTHCAPVEVQLALVGKVYNFVGVLYEAIPSYRVFWTDQLLALADTRKRTEPICGKSAWTQTVSYWRNQSNMLKATGGLLK</sequence>
<accession>A0A3A2ZQA2</accession>
<dbReference type="SUPFAM" id="SSF56112">
    <property type="entry name" value="Protein kinase-like (PK-like)"/>
    <property type="match status" value="1"/>
</dbReference>
<comment type="caution">
    <text evidence="1">The sequence shown here is derived from an EMBL/GenBank/DDBJ whole genome shotgun (WGS) entry which is preliminary data.</text>
</comment>
<dbReference type="Gene3D" id="1.10.510.10">
    <property type="entry name" value="Transferase(Phosphotransferase) domain 1"/>
    <property type="match status" value="1"/>
</dbReference>
<dbReference type="AlphaFoldDB" id="A0A3A2ZQA2"/>
<evidence type="ECO:0000313" key="1">
    <source>
        <dbReference type="EMBL" id="RJE24473.1"/>
    </source>
</evidence>
<dbReference type="PANTHER" id="PTHR11909">
    <property type="entry name" value="CASEIN KINASE-RELATED"/>
    <property type="match status" value="1"/>
</dbReference>
<keyword evidence="2" id="KW-1185">Reference proteome</keyword>
<gene>
    <name evidence="1" type="ORF">PHISCL_03165</name>
</gene>
<protein>
    <recommendedName>
        <fullName evidence="3">Protein kinase domain-containing protein</fullName>
    </recommendedName>
</protein>
<dbReference type="InterPro" id="IPR011009">
    <property type="entry name" value="Kinase-like_dom_sf"/>
</dbReference>
<name>A0A3A2ZQA2_9EURO</name>
<proteinExistence type="predicted"/>
<dbReference type="OrthoDB" id="4496730at2759"/>